<dbReference type="PANTHER" id="PTHR46825">
    <property type="entry name" value="D-ALANYL-D-ALANINE-CARBOXYPEPTIDASE/ENDOPEPTIDASE AMPH"/>
    <property type="match status" value="1"/>
</dbReference>
<proteinExistence type="inferred from homology"/>
<dbReference type="InterPro" id="IPR050491">
    <property type="entry name" value="AmpC-like"/>
</dbReference>
<dbReference type="EMBL" id="ML977316">
    <property type="protein sequence ID" value="KAF2118736.1"/>
    <property type="molecule type" value="Genomic_DNA"/>
</dbReference>
<dbReference type="SUPFAM" id="SSF56601">
    <property type="entry name" value="beta-lactamase/transpeptidase-like"/>
    <property type="match status" value="1"/>
</dbReference>
<dbReference type="Gene3D" id="3.40.710.10">
    <property type="entry name" value="DD-peptidase/beta-lactamase superfamily"/>
    <property type="match status" value="1"/>
</dbReference>
<sequence>MTEDVTSLQERLDSQKSTIEAICKTAGVAGVSIGVLHGGEIVHTKHFGFRNVADKQQADGDTLYGIGSCSKSYFAAVAAALVEEGKLSWTAPTKTIVPEFNASSQVVKDEANMIDSAAHRLRLSGAFHLTFQGDGDHLIHTKDFWTYYTKLSSVTSLRASWIYNSHGYSVLGAQIERVSGRSLAQCLRDYVTKPLALDRTVCELDFHTTPNFAKPYAALADGTPYKLPCRQDFRGHFFEAAAGIYTSLNDTLKYASAVLEAASKLPLKADGPIRESDQLFTSHIPVVNPSFRERSYALDWIRTQLPGVVGVMGDNRRILPIDQLPVIGRGATPRLALYHQGATVGYFPSFYLFPETKSAVMVLTNSIANCDAADWIAQTMIQALFDDKDPIDWLELTRKFTRQCLQYYDDMQDEVRQKRQAGGPKRDLDAYLGDYYDNTGIFYIRIRRHPEKEDALQLEFQGLKKHAYQLRFFYDDTFEWTLSRDETAKRARYHQFDQEYFNFHFHSSDGTAMNSLTWHHDPMVTKPETFERGKSGGLA</sequence>
<comment type="similarity">
    <text evidence="1">Belongs to the peptidase S12 family.</text>
</comment>
<evidence type="ECO:0000256" key="1">
    <source>
        <dbReference type="ARBA" id="ARBA00038215"/>
    </source>
</evidence>
<evidence type="ECO:0000313" key="4">
    <source>
        <dbReference type="Proteomes" id="UP000799770"/>
    </source>
</evidence>
<name>A0A6A5ZHT5_9PLEO</name>
<dbReference type="PANTHER" id="PTHR46825:SF14">
    <property type="entry name" value="BETA-LACTAMASE-RELATED DOMAIN-CONTAINING PROTEIN"/>
    <property type="match status" value="1"/>
</dbReference>
<evidence type="ECO:0000259" key="2">
    <source>
        <dbReference type="Pfam" id="PF00144"/>
    </source>
</evidence>
<dbReference type="InterPro" id="IPR012338">
    <property type="entry name" value="Beta-lactam/transpept-like"/>
</dbReference>
<gene>
    <name evidence="3" type="ORF">BDV96DRAFT_642911</name>
</gene>
<dbReference type="Proteomes" id="UP000799770">
    <property type="component" value="Unassembled WGS sequence"/>
</dbReference>
<dbReference type="InterPro" id="IPR001466">
    <property type="entry name" value="Beta-lactam-related"/>
</dbReference>
<keyword evidence="4" id="KW-1185">Reference proteome</keyword>
<reference evidence="3" key="1">
    <citation type="journal article" date="2020" name="Stud. Mycol.">
        <title>101 Dothideomycetes genomes: a test case for predicting lifestyles and emergence of pathogens.</title>
        <authorList>
            <person name="Haridas S."/>
            <person name="Albert R."/>
            <person name="Binder M."/>
            <person name="Bloem J."/>
            <person name="Labutti K."/>
            <person name="Salamov A."/>
            <person name="Andreopoulos B."/>
            <person name="Baker S."/>
            <person name="Barry K."/>
            <person name="Bills G."/>
            <person name="Bluhm B."/>
            <person name="Cannon C."/>
            <person name="Castanera R."/>
            <person name="Culley D."/>
            <person name="Daum C."/>
            <person name="Ezra D."/>
            <person name="Gonzalez J."/>
            <person name="Henrissat B."/>
            <person name="Kuo A."/>
            <person name="Liang C."/>
            <person name="Lipzen A."/>
            <person name="Lutzoni F."/>
            <person name="Magnuson J."/>
            <person name="Mondo S."/>
            <person name="Nolan M."/>
            <person name="Ohm R."/>
            <person name="Pangilinan J."/>
            <person name="Park H.-J."/>
            <person name="Ramirez L."/>
            <person name="Alfaro M."/>
            <person name="Sun H."/>
            <person name="Tritt A."/>
            <person name="Yoshinaga Y."/>
            <person name="Zwiers L.-H."/>
            <person name="Turgeon B."/>
            <person name="Goodwin S."/>
            <person name="Spatafora J."/>
            <person name="Crous P."/>
            <person name="Grigoriev I."/>
        </authorList>
    </citation>
    <scope>NUCLEOTIDE SEQUENCE</scope>
    <source>
        <strain evidence="3">CBS 627.86</strain>
    </source>
</reference>
<dbReference type="OrthoDB" id="5946976at2759"/>
<dbReference type="Pfam" id="PF00144">
    <property type="entry name" value="Beta-lactamase"/>
    <property type="match status" value="1"/>
</dbReference>
<evidence type="ECO:0000313" key="3">
    <source>
        <dbReference type="EMBL" id="KAF2118736.1"/>
    </source>
</evidence>
<accession>A0A6A5ZHT5</accession>
<organism evidence="3 4">
    <name type="scientific">Lophiotrema nucula</name>
    <dbReference type="NCBI Taxonomy" id="690887"/>
    <lineage>
        <taxon>Eukaryota</taxon>
        <taxon>Fungi</taxon>
        <taxon>Dikarya</taxon>
        <taxon>Ascomycota</taxon>
        <taxon>Pezizomycotina</taxon>
        <taxon>Dothideomycetes</taxon>
        <taxon>Pleosporomycetidae</taxon>
        <taxon>Pleosporales</taxon>
        <taxon>Lophiotremataceae</taxon>
        <taxon>Lophiotrema</taxon>
    </lineage>
</organism>
<feature type="domain" description="Beta-lactamase-related" evidence="2">
    <location>
        <begin position="19"/>
        <end position="366"/>
    </location>
</feature>
<dbReference type="AlphaFoldDB" id="A0A6A5ZHT5"/>
<protein>
    <submittedName>
        <fullName evidence="3">Beta-lactamase/transpeptidase-like protein</fullName>
    </submittedName>
</protein>